<accession>A0A844AKQ3</accession>
<keyword evidence="3 4" id="KW-0663">Pyridoxal phosphate</keyword>
<evidence type="ECO:0000256" key="4">
    <source>
        <dbReference type="RuleBase" id="RU004508"/>
    </source>
</evidence>
<feature type="active site" description="Proton acceptor" evidence="2">
    <location>
        <position position="180"/>
    </location>
</feature>
<comment type="similarity">
    <text evidence="1 4">Belongs to the DegT/DnrJ/EryC1 family.</text>
</comment>
<dbReference type="PANTHER" id="PTHR30244">
    <property type="entry name" value="TRANSAMINASE"/>
    <property type="match status" value="1"/>
</dbReference>
<proteinExistence type="inferred from homology"/>
<dbReference type="Gene3D" id="3.40.640.10">
    <property type="entry name" value="Type I PLP-dependent aspartate aminotransferase-like (Major domain)"/>
    <property type="match status" value="1"/>
</dbReference>
<gene>
    <name evidence="5" type="ORF">GHK48_32880</name>
</gene>
<evidence type="ECO:0000256" key="2">
    <source>
        <dbReference type="PIRSR" id="PIRSR000390-1"/>
    </source>
</evidence>
<dbReference type="SUPFAM" id="SSF53383">
    <property type="entry name" value="PLP-dependent transferases"/>
    <property type="match status" value="1"/>
</dbReference>
<comment type="caution">
    <text evidence="5">The sequence shown here is derived from an EMBL/GenBank/DDBJ whole genome shotgun (WGS) entry which is preliminary data.</text>
</comment>
<evidence type="ECO:0000313" key="6">
    <source>
        <dbReference type="Proteomes" id="UP000466694"/>
    </source>
</evidence>
<dbReference type="PIRSF" id="PIRSF000390">
    <property type="entry name" value="PLP_StrS"/>
    <property type="match status" value="1"/>
</dbReference>
<dbReference type="Pfam" id="PF01041">
    <property type="entry name" value="DegT_DnrJ_EryC1"/>
    <property type="match status" value="1"/>
</dbReference>
<feature type="modified residue" description="N6-(pyridoxal phosphate)lysine" evidence="3">
    <location>
        <position position="180"/>
    </location>
</feature>
<organism evidence="5 6">
    <name type="scientific">Rhizobium fredii</name>
    <name type="common">Sinorhizobium fredii</name>
    <dbReference type="NCBI Taxonomy" id="380"/>
    <lineage>
        <taxon>Bacteria</taxon>
        <taxon>Pseudomonadati</taxon>
        <taxon>Pseudomonadota</taxon>
        <taxon>Alphaproteobacteria</taxon>
        <taxon>Hyphomicrobiales</taxon>
        <taxon>Rhizobiaceae</taxon>
        <taxon>Sinorhizobium/Ensifer group</taxon>
        <taxon>Sinorhizobium</taxon>
    </lineage>
</organism>
<evidence type="ECO:0000256" key="3">
    <source>
        <dbReference type="PIRSR" id="PIRSR000390-2"/>
    </source>
</evidence>
<sequence length="397" mass="43526">MARWPIYDEEQIEDVVSVLRSGEVNAWTGPHVRNFEKLYERFLGVKHAVALANGSVALDLALYALGLQPGDEVIVTPRSFIASASSVPMAGGIAVFADVDRDSQNITAETIRAKLTPKTKGIIAVHLAGWPCDMAAIMVLARENGLWVIEDCAQAHGAQIDGRPVGSFADIAVFSFCQDKIITTGGEGGLVAMSDDELWKKAWSRKDHGKSFDAVYNRDHPPGFRWLHESIGTNWRMTSIQAVLGSRQLRRLEQWHSIRAHNAAILAKAAEEIDALRTPLPPPGARHAWYRFYTFLKPEFLMLGWSRNRIVAEINGAGVACFSGSCSEIYLEKAFADLSMGPVERLPNARELGETSLAFLVDPALDTAAVGRAAQVLREIMASATSTRESRRVGRTS</sequence>
<dbReference type="AlphaFoldDB" id="A0A844AKQ3"/>
<dbReference type="InterPro" id="IPR015422">
    <property type="entry name" value="PyrdxlP-dep_Trfase_small"/>
</dbReference>
<keyword evidence="5" id="KW-0808">Transferase</keyword>
<dbReference type="GO" id="GO:0000271">
    <property type="term" value="P:polysaccharide biosynthetic process"/>
    <property type="evidence" value="ECO:0007669"/>
    <property type="project" value="TreeGrafter"/>
</dbReference>
<dbReference type="GO" id="GO:0030170">
    <property type="term" value="F:pyridoxal phosphate binding"/>
    <property type="evidence" value="ECO:0007669"/>
    <property type="project" value="TreeGrafter"/>
</dbReference>
<dbReference type="EMBL" id="WISZ01000245">
    <property type="protein sequence ID" value="MQX12877.1"/>
    <property type="molecule type" value="Genomic_DNA"/>
</dbReference>
<dbReference type="InterPro" id="IPR000653">
    <property type="entry name" value="DegT/StrS_aminotransferase"/>
</dbReference>
<dbReference type="CDD" id="cd00616">
    <property type="entry name" value="AHBA_syn"/>
    <property type="match status" value="1"/>
</dbReference>
<name>A0A844AKQ3_RHIFR</name>
<keyword evidence="5" id="KW-0032">Aminotransferase</keyword>
<reference evidence="5 6" key="1">
    <citation type="journal article" date="2013" name="Genome Biol.">
        <title>Comparative genomics of the core and accessory genomes of 48 Sinorhizobium strains comprising five genospecies.</title>
        <authorList>
            <person name="Sugawara M."/>
            <person name="Epstein B."/>
            <person name="Badgley B.D."/>
            <person name="Unno T."/>
            <person name="Xu L."/>
            <person name="Reese J."/>
            <person name="Gyaneshwar P."/>
            <person name="Denny R."/>
            <person name="Mudge J."/>
            <person name="Bharti A.K."/>
            <person name="Farmer A.D."/>
            <person name="May G.D."/>
            <person name="Woodward J.E."/>
            <person name="Medigue C."/>
            <person name="Vallenet D."/>
            <person name="Lajus A."/>
            <person name="Rouy Z."/>
            <person name="Martinez-Vaz B."/>
            <person name="Tiffin P."/>
            <person name="Young N.D."/>
            <person name="Sadowsky M.J."/>
        </authorList>
    </citation>
    <scope>NUCLEOTIDE SEQUENCE [LARGE SCALE GENOMIC DNA]</scope>
    <source>
        <strain evidence="5 6">USDA205</strain>
    </source>
</reference>
<dbReference type="InterPro" id="IPR015421">
    <property type="entry name" value="PyrdxlP-dep_Trfase_major"/>
</dbReference>
<dbReference type="GO" id="GO:0008483">
    <property type="term" value="F:transaminase activity"/>
    <property type="evidence" value="ECO:0007669"/>
    <property type="project" value="UniProtKB-KW"/>
</dbReference>
<protein>
    <submittedName>
        <fullName evidence="5">Aminotransferase</fullName>
    </submittedName>
</protein>
<dbReference type="PANTHER" id="PTHR30244:SF34">
    <property type="entry name" value="DTDP-4-AMINO-4,6-DIDEOXYGALACTOSE TRANSAMINASE"/>
    <property type="match status" value="1"/>
</dbReference>
<dbReference type="Gene3D" id="3.90.1150.10">
    <property type="entry name" value="Aspartate Aminotransferase, domain 1"/>
    <property type="match status" value="1"/>
</dbReference>
<evidence type="ECO:0000256" key="1">
    <source>
        <dbReference type="ARBA" id="ARBA00037999"/>
    </source>
</evidence>
<dbReference type="Proteomes" id="UP000466694">
    <property type="component" value="Unassembled WGS sequence"/>
</dbReference>
<dbReference type="InterPro" id="IPR015424">
    <property type="entry name" value="PyrdxlP-dep_Trfase"/>
</dbReference>
<evidence type="ECO:0000313" key="5">
    <source>
        <dbReference type="EMBL" id="MQX12877.1"/>
    </source>
</evidence>
<dbReference type="RefSeq" id="WP_037430241.1">
    <property type="nucleotide sequence ID" value="NZ_BJNI01000043.1"/>
</dbReference>